<gene>
    <name evidence="1" type="ORF">TW71_02300</name>
</gene>
<evidence type="ECO:0000313" key="1">
    <source>
        <dbReference type="EMBL" id="KJY77884.1"/>
    </source>
</evidence>
<accession>A0A1V0I8F1</accession>
<proteinExistence type="predicted"/>
<reference evidence="1" key="1">
    <citation type="journal article" date="2015" name="BMC Genomics">
        <title>Genome mining reveals unlocked bioactive potential of marine Gram-negative bacteria.</title>
        <authorList>
            <person name="Machado H."/>
            <person name="Sonnenschein E.C."/>
            <person name="Melchiorsen J."/>
            <person name="Gram L."/>
        </authorList>
    </citation>
    <scope>NUCLEOTIDE SEQUENCE</scope>
    <source>
        <strain evidence="1">S2052</strain>
    </source>
</reference>
<organism evidence="1">
    <name type="scientific">Vibrio coralliilyticus</name>
    <dbReference type="NCBI Taxonomy" id="190893"/>
    <lineage>
        <taxon>Bacteria</taxon>
        <taxon>Pseudomonadati</taxon>
        <taxon>Pseudomonadota</taxon>
        <taxon>Gammaproteobacteria</taxon>
        <taxon>Vibrionales</taxon>
        <taxon>Vibrionaceae</taxon>
        <taxon>Vibrio</taxon>
    </lineage>
</organism>
<dbReference type="EMBL" id="JXXR01000001">
    <property type="protein sequence ID" value="KJY77884.1"/>
    <property type="molecule type" value="Genomic_DNA"/>
</dbReference>
<dbReference type="RefSeq" id="WP_019276258.1">
    <property type="nucleotide sequence ID" value="NZ_CP009264.1"/>
</dbReference>
<name>A0A1V0I8F1_9VIBR</name>
<protein>
    <submittedName>
        <fullName evidence="1">Uncharacterized protein</fullName>
    </submittedName>
</protein>
<dbReference type="AlphaFoldDB" id="A0A1V0I8F1"/>
<sequence length="77" mass="8651">MSGERNGSPPNRHWVALYTFIILLPLVFFIPTWVQAQVSEHPFVITLVSVGIIVPIVSYLALPMLIKLHIRVGSTKK</sequence>
<comment type="caution">
    <text evidence="1">The sequence shown here is derived from an EMBL/GenBank/DDBJ whole genome shotgun (WGS) entry which is preliminary data.</text>
</comment>
<dbReference type="KEGG" id="vct:JV59_29330"/>